<accession>A0A1H3ZR94</accession>
<dbReference type="PROSITE" id="PS51819">
    <property type="entry name" value="VOC"/>
    <property type="match status" value="1"/>
</dbReference>
<dbReference type="InterPro" id="IPR029068">
    <property type="entry name" value="Glyas_Bleomycin-R_OHBP_Dase"/>
</dbReference>
<dbReference type="PANTHER" id="PTHR36113:SF1">
    <property type="entry name" value="GLYOXALASE_BLEOMYCIN RESISTANCE PROTEIN_DIOXYGENASE"/>
    <property type="match status" value="1"/>
</dbReference>
<sequence>MHLEHVNLVVTDIDAMLKFYRAAFPHWRIRDQGRGEWYGKPCNWLHFGDDYHYLVLSDHGEGSNRDLTGHSVGLAHFAYVTSNLAAVIKRLEQAGFSIDSPGAEEPFRKNAYFLDPAGFEVEFVEYLSDIPAERNLNRAKLEEVL</sequence>
<dbReference type="InterPro" id="IPR004360">
    <property type="entry name" value="Glyas_Fos-R_dOase_dom"/>
</dbReference>
<dbReference type="OrthoDB" id="9179860at2"/>
<dbReference type="Proteomes" id="UP000198773">
    <property type="component" value="Unassembled WGS sequence"/>
</dbReference>
<keyword evidence="3" id="KW-1185">Reference proteome</keyword>
<reference evidence="2 3" key="1">
    <citation type="submission" date="2016-10" db="EMBL/GenBank/DDBJ databases">
        <authorList>
            <person name="de Groot N.N."/>
        </authorList>
    </citation>
    <scope>NUCLEOTIDE SEQUENCE [LARGE SCALE GENOMIC DNA]</scope>
    <source>
        <strain evidence="2 3">CGMCC 1.3430</strain>
    </source>
</reference>
<feature type="domain" description="VOC" evidence="1">
    <location>
        <begin position="2"/>
        <end position="126"/>
    </location>
</feature>
<proteinExistence type="predicted"/>
<dbReference type="InterPro" id="IPR037523">
    <property type="entry name" value="VOC_core"/>
</dbReference>
<dbReference type="Gene3D" id="3.10.180.10">
    <property type="entry name" value="2,3-Dihydroxybiphenyl 1,2-Dioxygenase, domain 1"/>
    <property type="match status" value="1"/>
</dbReference>
<dbReference type="Pfam" id="PF00903">
    <property type="entry name" value="Glyoxalase"/>
    <property type="match status" value="1"/>
</dbReference>
<name>A0A1H3ZR94_ALKAM</name>
<evidence type="ECO:0000313" key="3">
    <source>
        <dbReference type="Proteomes" id="UP000198773"/>
    </source>
</evidence>
<dbReference type="CDD" id="cd06587">
    <property type="entry name" value="VOC"/>
    <property type="match status" value="1"/>
</dbReference>
<dbReference type="SUPFAM" id="SSF54593">
    <property type="entry name" value="Glyoxalase/Bleomycin resistance protein/Dihydroxybiphenyl dioxygenase"/>
    <property type="match status" value="1"/>
</dbReference>
<gene>
    <name evidence="2" type="ORF">SAMN04488051_102304</name>
</gene>
<dbReference type="EMBL" id="FNRM01000002">
    <property type="protein sequence ID" value="SEA25901.1"/>
    <property type="molecule type" value="Genomic_DNA"/>
</dbReference>
<evidence type="ECO:0000259" key="1">
    <source>
        <dbReference type="PROSITE" id="PS51819"/>
    </source>
</evidence>
<dbReference type="InterPro" id="IPR051332">
    <property type="entry name" value="Fosfomycin_Res_Enzymes"/>
</dbReference>
<evidence type="ECO:0000313" key="2">
    <source>
        <dbReference type="EMBL" id="SEA25901.1"/>
    </source>
</evidence>
<dbReference type="AlphaFoldDB" id="A0A1H3ZR94"/>
<dbReference type="RefSeq" id="WP_091340486.1">
    <property type="nucleotide sequence ID" value="NZ_FNRM01000002.1"/>
</dbReference>
<organism evidence="2 3">
    <name type="scientific">Alkalimonas amylolytica</name>
    <dbReference type="NCBI Taxonomy" id="152573"/>
    <lineage>
        <taxon>Bacteria</taxon>
        <taxon>Pseudomonadati</taxon>
        <taxon>Pseudomonadota</taxon>
        <taxon>Gammaproteobacteria</taxon>
        <taxon>Alkalimonas</taxon>
    </lineage>
</organism>
<protein>
    <submittedName>
        <fullName evidence="2">Glyoxalase-like domain-containing protein</fullName>
    </submittedName>
</protein>
<dbReference type="PANTHER" id="PTHR36113">
    <property type="entry name" value="LYASE, PUTATIVE-RELATED-RELATED"/>
    <property type="match status" value="1"/>
</dbReference>
<dbReference type="STRING" id="152573.SAMN04488051_102304"/>